<reference evidence="3 4" key="1">
    <citation type="journal article" date="2015" name="Genome Biol.">
        <title>Comparative genomics of Steinernema reveals deeply conserved gene regulatory networks.</title>
        <authorList>
            <person name="Dillman A.R."/>
            <person name="Macchietto M."/>
            <person name="Porter C.F."/>
            <person name="Rogers A."/>
            <person name="Williams B."/>
            <person name="Antoshechkin I."/>
            <person name="Lee M.M."/>
            <person name="Goodwin Z."/>
            <person name="Lu X."/>
            <person name="Lewis E.E."/>
            <person name="Goodrich-Blair H."/>
            <person name="Stock S.P."/>
            <person name="Adams B.J."/>
            <person name="Sternberg P.W."/>
            <person name="Mortazavi A."/>
        </authorList>
    </citation>
    <scope>NUCLEOTIDE SEQUENCE [LARGE SCALE GENOMIC DNA]</scope>
    <source>
        <strain evidence="3 4">ALL</strain>
    </source>
</reference>
<gene>
    <name evidence="3" type="ORF">L596_008712</name>
</gene>
<dbReference type="AlphaFoldDB" id="A0A4U5PDU2"/>
<evidence type="ECO:0000256" key="1">
    <source>
        <dbReference type="SAM" id="Coils"/>
    </source>
</evidence>
<dbReference type="EMBL" id="AZBU02000002">
    <property type="protein sequence ID" value="TKR94433.1"/>
    <property type="molecule type" value="Genomic_DNA"/>
</dbReference>
<evidence type="ECO:0000313" key="3">
    <source>
        <dbReference type="EMBL" id="TKR94433.1"/>
    </source>
</evidence>
<evidence type="ECO:0000256" key="2">
    <source>
        <dbReference type="SAM" id="SignalP"/>
    </source>
</evidence>
<accession>A0A4U5PDU2</accession>
<comment type="caution">
    <text evidence="3">The sequence shown here is derived from an EMBL/GenBank/DDBJ whole genome shotgun (WGS) entry which is preliminary data.</text>
</comment>
<sequence length="167" mass="17808">MPSFKLICFALLALVVVAHCCAPNNQKAMDLADAKTAKTLADTNLKNAQQKVKDGNEAKTKKAALEKIKDVLEEYQQAKTAFDNDQTVPKTAALEMAKNAAETKVNGLEVPNNDLNKVTENLATVNQEITVADAAIAAGTAAEATLQGLKKEAAEAAKKVTELEKQQ</sequence>
<feature type="coiled-coil region" evidence="1">
    <location>
        <begin position="31"/>
        <end position="85"/>
    </location>
</feature>
<feature type="chain" id="PRO_5020916720" description="SXP/RAL-2 family protein Ani s 5-like cation-binding domain-containing protein" evidence="2">
    <location>
        <begin position="21"/>
        <end position="167"/>
    </location>
</feature>
<evidence type="ECO:0000313" key="4">
    <source>
        <dbReference type="Proteomes" id="UP000298663"/>
    </source>
</evidence>
<keyword evidence="4" id="KW-1185">Reference proteome</keyword>
<dbReference type="Proteomes" id="UP000298663">
    <property type="component" value="Unassembled WGS sequence"/>
</dbReference>
<keyword evidence="2" id="KW-0732">Signal</keyword>
<evidence type="ECO:0008006" key="5">
    <source>
        <dbReference type="Google" id="ProtNLM"/>
    </source>
</evidence>
<organism evidence="3 4">
    <name type="scientific">Steinernema carpocapsae</name>
    <name type="common">Entomopathogenic nematode</name>
    <dbReference type="NCBI Taxonomy" id="34508"/>
    <lineage>
        <taxon>Eukaryota</taxon>
        <taxon>Metazoa</taxon>
        <taxon>Ecdysozoa</taxon>
        <taxon>Nematoda</taxon>
        <taxon>Chromadorea</taxon>
        <taxon>Rhabditida</taxon>
        <taxon>Tylenchina</taxon>
        <taxon>Panagrolaimomorpha</taxon>
        <taxon>Strongyloidoidea</taxon>
        <taxon>Steinernematidae</taxon>
        <taxon>Steinernema</taxon>
    </lineage>
</organism>
<protein>
    <recommendedName>
        <fullName evidence="5">SXP/RAL-2 family protein Ani s 5-like cation-binding domain-containing protein</fullName>
    </recommendedName>
</protein>
<reference evidence="3 4" key="2">
    <citation type="journal article" date="2019" name="G3 (Bethesda)">
        <title>Hybrid Assembly of the Genome of the Entomopathogenic Nematode Steinernema carpocapsae Identifies the X-Chromosome.</title>
        <authorList>
            <person name="Serra L."/>
            <person name="Macchietto M."/>
            <person name="Macias-Munoz A."/>
            <person name="McGill C.J."/>
            <person name="Rodriguez I.M."/>
            <person name="Rodriguez B."/>
            <person name="Murad R."/>
            <person name="Mortazavi A."/>
        </authorList>
    </citation>
    <scope>NUCLEOTIDE SEQUENCE [LARGE SCALE GENOMIC DNA]</scope>
    <source>
        <strain evidence="3 4">ALL</strain>
    </source>
</reference>
<feature type="signal peptide" evidence="2">
    <location>
        <begin position="1"/>
        <end position="20"/>
    </location>
</feature>
<name>A0A4U5PDU2_STECR</name>
<proteinExistence type="predicted"/>
<keyword evidence="1" id="KW-0175">Coiled coil</keyword>